<keyword evidence="3" id="KW-0061">Asparagine biosynthesis</keyword>
<dbReference type="PANTHER" id="PTHR43284">
    <property type="entry name" value="ASPARAGINE SYNTHETASE (GLUTAMINE-HYDROLYZING)"/>
    <property type="match status" value="1"/>
</dbReference>
<name>B1CBD3_9FIRM</name>
<dbReference type="GO" id="GO:0004066">
    <property type="term" value="F:asparagine synthase (glutamine-hydrolyzing) activity"/>
    <property type="evidence" value="ECO:0007669"/>
    <property type="project" value="UniProtKB-EC"/>
</dbReference>
<evidence type="ECO:0000313" key="6">
    <source>
        <dbReference type="Proteomes" id="UP000005178"/>
    </source>
</evidence>
<dbReference type="GeneID" id="98000378"/>
<accession>B1CBD3</accession>
<dbReference type="Gene3D" id="3.60.20.10">
    <property type="entry name" value="Glutamine Phosphoribosylpyrophosphate, subunit 1, domain 1"/>
    <property type="match status" value="1"/>
</dbReference>
<dbReference type="EMBL" id="ABIL02000006">
    <property type="protein sequence ID" value="EDS71580.1"/>
    <property type="molecule type" value="Genomic_DNA"/>
</dbReference>
<evidence type="ECO:0000256" key="1">
    <source>
        <dbReference type="ARBA" id="ARBA00005187"/>
    </source>
</evidence>
<evidence type="ECO:0000256" key="4">
    <source>
        <dbReference type="ARBA" id="ARBA00048741"/>
    </source>
</evidence>
<organism evidence="5 6">
    <name type="scientific">Anaerofustis stercorihominis DSM 17244</name>
    <dbReference type="NCBI Taxonomy" id="445971"/>
    <lineage>
        <taxon>Bacteria</taxon>
        <taxon>Bacillati</taxon>
        <taxon>Bacillota</taxon>
        <taxon>Clostridia</taxon>
        <taxon>Eubacteriales</taxon>
        <taxon>Eubacteriaceae</taxon>
        <taxon>Anaerofustis</taxon>
    </lineage>
</organism>
<evidence type="ECO:0000256" key="3">
    <source>
        <dbReference type="ARBA" id="ARBA00022888"/>
    </source>
</evidence>
<dbReference type="Gene3D" id="3.40.50.620">
    <property type="entry name" value="HUPs"/>
    <property type="match status" value="1"/>
</dbReference>
<dbReference type="Proteomes" id="UP000005178">
    <property type="component" value="Unassembled WGS sequence"/>
</dbReference>
<proteinExistence type="predicted"/>
<dbReference type="HOGENOM" id="CLU_036707_0_0_9"/>
<dbReference type="AlphaFoldDB" id="B1CBD3"/>
<dbReference type="eggNOG" id="COG0367">
    <property type="taxonomic scope" value="Bacteria"/>
</dbReference>
<protein>
    <recommendedName>
        <fullName evidence="2">asparagine synthase (glutamine-hydrolyzing)</fullName>
        <ecNumber evidence="2">6.3.5.4</ecNumber>
    </recommendedName>
</protein>
<dbReference type="PANTHER" id="PTHR43284:SF1">
    <property type="entry name" value="ASPARAGINE SYNTHETASE"/>
    <property type="match status" value="1"/>
</dbReference>
<reference evidence="5" key="1">
    <citation type="submission" date="2008-01" db="EMBL/GenBank/DDBJ databases">
        <authorList>
            <person name="Fulton L."/>
            <person name="Clifton S."/>
            <person name="Fulton B."/>
            <person name="Xu J."/>
            <person name="Minx P."/>
            <person name="Pepin K.H."/>
            <person name="Johnson M."/>
            <person name="Thiruvilangam P."/>
            <person name="Bhonagiri V."/>
            <person name="Nash W.E."/>
            <person name="Mardis E.R."/>
            <person name="Wilson R.K."/>
        </authorList>
    </citation>
    <scope>NUCLEOTIDE SEQUENCE [LARGE SCALE GENOMIC DNA]</scope>
    <source>
        <strain evidence="5">DSM 17244</strain>
    </source>
</reference>
<comment type="catalytic activity">
    <reaction evidence="4">
        <text>L-aspartate + L-glutamine + ATP + H2O = L-asparagine + L-glutamate + AMP + diphosphate + H(+)</text>
        <dbReference type="Rhea" id="RHEA:12228"/>
        <dbReference type="ChEBI" id="CHEBI:15377"/>
        <dbReference type="ChEBI" id="CHEBI:15378"/>
        <dbReference type="ChEBI" id="CHEBI:29985"/>
        <dbReference type="ChEBI" id="CHEBI:29991"/>
        <dbReference type="ChEBI" id="CHEBI:30616"/>
        <dbReference type="ChEBI" id="CHEBI:33019"/>
        <dbReference type="ChEBI" id="CHEBI:58048"/>
        <dbReference type="ChEBI" id="CHEBI:58359"/>
        <dbReference type="ChEBI" id="CHEBI:456215"/>
        <dbReference type="EC" id="6.3.5.4"/>
    </reaction>
</comment>
<dbReference type="SUPFAM" id="SSF52402">
    <property type="entry name" value="Adenine nucleotide alpha hydrolases-like"/>
    <property type="match status" value="1"/>
</dbReference>
<dbReference type="GO" id="GO:0006529">
    <property type="term" value="P:asparagine biosynthetic process"/>
    <property type="evidence" value="ECO:0007669"/>
    <property type="project" value="UniProtKB-KW"/>
</dbReference>
<comment type="caution">
    <text evidence="5">The sequence shown here is derived from an EMBL/GenBank/DDBJ whole genome shotgun (WGS) entry which is preliminary data.</text>
</comment>
<dbReference type="OrthoDB" id="1551487at2"/>
<keyword evidence="6" id="KW-1185">Reference proteome</keyword>
<dbReference type="InterPro" id="IPR029055">
    <property type="entry name" value="Ntn_hydrolases_N"/>
</dbReference>
<evidence type="ECO:0000313" key="5">
    <source>
        <dbReference type="EMBL" id="EDS71580.1"/>
    </source>
</evidence>
<dbReference type="EC" id="6.3.5.4" evidence="2"/>
<dbReference type="InterPro" id="IPR014729">
    <property type="entry name" value="Rossmann-like_a/b/a_fold"/>
</dbReference>
<sequence>MLGFFICNNKEYNYKLNNYNNEKCKYDLFNNKKYYIARNTLNKFLDDKVLFENDQIIVVTEGILLNKQELLKKYNKDSLSQLFEVITSNDEFFKEFRGPYSGCIYYKLKDEWIVFTNHIGDSTIFYGNINDSFFIGSQFNYVLDAFNTSNNKLSLDKNAIYYMITYGYMPDNTTYAKQIKRLEPGQYIKINKDKISVHTYHRLTHFYKKYENMSENQIIDLLDKKFRIAVQREFEKDIEYNYKHFCDLSGGLDSRMTIWVAHDLGYKNMLISNFCQSNYLDEVIAKEIASYLNEEILVKTLDDHKFLYDVDQIIKMNYGLSIYSGISGGLRLLDCLNLESYGVEHTGQVGDAIVGTFLKDESEINDKEISKVYSVKLVNRIDSEQFKNYEDKEIQLMYIRGFHGALSTHMIRSNYTIVTSPFLDVDFLEFCLSIPLKYRINHNIYFKWILKKYPKAADFKWENINARINEPKFMKKYKEIVKRAKFKLANTIGIGKNTWAKYNMNPFNYWYDNDKNVQNFINGYFNEEIVKYDFDKDLYNDLMYLFENGNASEKTQILTAIATIKYYNLL</sequence>
<dbReference type="RefSeq" id="WP_007050050.1">
    <property type="nucleotide sequence ID" value="NZ_DS560019.1"/>
</dbReference>
<reference evidence="5" key="2">
    <citation type="submission" date="2013-08" db="EMBL/GenBank/DDBJ databases">
        <title>Draft genome sequence of Anaerofustis stercorihominis (DSM 17244).</title>
        <authorList>
            <person name="Sudarsanam P."/>
            <person name="Ley R."/>
            <person name="Guruge J."/>
            <person name="Turnbaugh P.J."/>
            <person name="Mahowald M."/>
            <person name="Liep D."/>
            <person name="Gordon J."/>
        </authorList>
    </citation>
    <scope>NUCLEOTIDE SEQUENCE</scope>
    <source>
        <strain evidence="5">DSM 17244</strain>
    </source>
</reference>
<keyword evidence="3" id="KW-0028">Amino-acid biosynthesis</keyword>
<dbReference type="InterPro" id="IPR051786">
    <property type="entry name" value="ASN_synthetase/amidase"/>
</dbReference>
<dbReference type="SUPFAM" id="SSF56235">
    <property type="entry name" value="N-terminal nucleophile aminohydrolases (Ntn hydrolases)"/>
    <property type="match status" value="1"/>
</dbReference>
<dbReference type="STRING" id="445971.ANASTE_01282"/>
<comment type="pathway">
    <text evidence="1">Amino-acid biosynthesis; L-asparagine biosynthesis; L-asparagine from L-aspartate (L-Gln route): step 1/1.</text>
</comment>
<gene>
    <name evidence="5" type="ORF">ANASTE_01282</name>
</gene>
<evidence type="ECO:0000256" key="2">
    <source>
        <dbReference type="ARBA" id="ARBA00012737"/>
    </source>
</evidence>